<dbReference type="Pfam" id="PF02325">
    <property type="entry name" value="CCB3_YggT"/>
    <property type="match status" value="2"/>
</dbReference>
<feature type="transmembrane region" description="Helical" evidence="2">
    <location>
        <begin position="69"/>
        <end position="87"/>
    </location>
</feature>
<reference evidence="3 4" key="1">
    <citation type="submission" date="2024-09" db="EMBL/GenBank/DDBJ databases">
        <authorList>
            <person name="Sun Q."/>
            <person name="Mori K."/>
        </authorList>
    </citation>
    <scope>NUCLEOTIDE SEQUENCE [LARGE SCALE GENOMIC DNA]</scope>
    <source>
        <strain evidence="3 4">NCAIM B.02336</strain>
    </source>
</reference>
<evidence type="ECO:0000256" key="1">
    <source>
        <dbReference type="ARBA" id="ARBA00010894"/>
    </source>
</evidence>
<keyword evidence="2" id="KW-0472">Membrane</keyword>
<dbReference type="RefSeq" id="WP_377479185.1">
    <property type="nucleotide sequence ID" value="NZ_JBHLTN010000003.1"/>
</dbReference>
<keyword evidence="4" id="KW-1185">Reference proteome</keyword>
<dbReference type="PANTHER" id="PTHR33219">
    <property type="entry name" value="YLMG HOMOLOG PROTEIN 2, CHLOROPLASTIC"/>
    <property type="match status" value="1"/>
</dbReference>
<dbReference type="PANTHER" id="PTHR33219:SF14">
    <property type="entry name" value="PROTEIN COFACTOR ASSEMBLY OF COMPLEX C SUBUNIT B CCB3, CHLOROPLASTIC-RELATED"/>
    <property type="match status" value="1"/>
</dbReference>
<dbReference type="EMBL" id="JBHLTN010000003">
    <property type="protein sequence ID" value="MFC0591320.1"/>
    <property type="molecule type" value="Genomic_DNA"/>
</dbReference>
<comment type="caution">
    <text evidence="3">The sequence shown here is derived from an EMBL/GenBank/DDBJ whole genome shotgun (WGS) entry which is preliminary data.</text>
</comment>
<name>A0ABV6PNA2_9BURK</name>
<dbReference type="Proteomes" id="UP001589834">
    <property type="component" value="Unassembled WGS sequence"/>
</dbReference>
<gene>
    <name evidence="3" type="ORF">ACFFGG_02005</name>
</gene>
<comment type="similarity">
    <text evidence="1">Belongs to the YggT family.</text>
</comment>
<evidence type="ECO:0000256" key="2">
    <source>
        <dbReference type="SAM" id="Phobius"/>
    </source>
</evidence>
<evidence type="ECO:0000313" key="3">
    <source>
        <dbReference type="EMBL" id="MFC0591320.1"/>
    </source>
</evidence>
<organism evidence="3 4">
    <name type="scientific">Ottowia pentelensis</name>
    <dbReference type="NCBI Taxonomy" id="511108"/>
    <lineage>
        <taxon>Bacteria</taxon>
        <taxon>Pseudomonadati</taxon>
        <taxon>Pseudomonadota</taxon>
        <taxon>Betaproteobacteria</taxon>
        <taxon>Burkholderiales</taxon>
        <taxon>Comamonadaceae</taxon>
        <taxon>Ottowia</taxon>
    </lineage>
</organism>
<sequence>MLFEILTFLVEVAVTLVGAACLLRLAMRWRRMSFANPVGRFVQALSDWLVLPLQRLLPAGGHLDVASLLAVWLLKLVQYAMLMSLLASQRWSVLPVLALLGVGKLAVSVGTAIVIVAAVMSWMQNRTLLTDVLERLAEPMLAPLRRVIPLVGGIDLSPLLAVVVLQVLGIVIGSLQAGLLGNAVMMGAA</sequence>
<accession>A0ABV6PNA2</accession>
<feature type="transmembrane region" description="Helical" evidence="2">
    <location>
        <begin position="94"/>
        <end position="123"/>
    </location>
</feature>
<feature type="transmembrane region" description="Helical" evidence="2">
    <location>
        <begin position="159"/>
        <end position="180"/>
    </location>
</feature>
<keyword evidence="2" id="KW-0812">Transmembrane</keyword>
<evidence type="ECO:0000313" key="4">
    <source>
        <dbReference type="Proteomes" id="UP001589834"/>
    </source>
</evidence>
<protein>
    <submittedName>
        <fullName evidence="3">YggT family protein</fullName>
    </submittedName>
</protein>
<proteinExistence type="inferred from homology"/>
<feature type="transmembrane region" description="Helical" evidence="2">
    <location>
        <begin position="6"/>
        <end position="26"/>
    </location>
</feature>
<keyword evidence="2" id="KW-1133">Transmembrane helix</keyword>
<dbReference type="InterPro" id="IPR003425">
    <property type="entry name" value="CCB3/YggT"/>
</dbReference>